<keyword evidence="2" id="KW-1185">Reference proteome</keyword>
<gene>
    <name evidence="1" type="ORF">EPA93_44015</name>
</gene>
<proteinExistence type="predicted"/>
<dbReference type="Proteomes" id="UP000290365">
    <property type="component" value="Chromosome"/>
</dbReference>
<dbReference type="GO" id="GO:0006355">
    <property type="term" value="P:regulation of DNA-templated transcription"/>
    <property type="evidence" value="ECO:0007669"/>
    <property type="project" value="InterPro"/>
</dbReference>
<dbReference type="RefSeq" id="WP_129893638.1">
    <property type="nucleotide sequence ID" value="NZ_CP035758.1"/>
</dbReference>
<accession>A0A4P6K328</accession>
<dbReference type="SUPFAM" id="SSF46894">
    <property type="entry name" value="C-terminal effector domain of the bipartite response regulators"/>
    <property type="match status" value="1"/>
</dbReference>
<sequence>MAAYCQQRAQDTTLKQVVGISDVRWDIGHQRIHIGNKVFTFTRTQYRLLFPLRHGLPVMYAELACKVYQCAADDKVRIAMDKHIDKIRSKLRGSGLYVYCILGYGYILLSEASDGFNCS</sequence>
<dbReference type="InterPro" id="IPR036388">
    <property type="entry name" value="WH-like_DNA-bd_sf"/>
</dbReference>
<dbReference type="EMBL" id="CP035758">
    <property type="protein sequence ID" value="QBD82569.1"/>
    <property type="molecule type" value="Genomic_DNA"/>
</dbReference>
<evidence type="ECO:0000313" key="1">
    <source>
        <dbReference type="EMBL" id="QBD82569.1"/>
    </source>
</evidence>
<organism evidence="1 2">
    <name type="scientific">Ktedonosporobacter rubrisoli</name>
    <dbReference type="NCBI Taxonomy" id="2509675"/>
    <lineage>
        <taxon>Bacteria</taxon>
        <taxon>Bacillati</taxon>
        <taxon>Chloroflexota</taxon>
        <taxon>Ktedonobacteria</taxon>
        <taxon>Ktedonobacterales</taxon>
        <taxon>Ktedonosporobacteraceae</taxon>
        <taxon>Ktedonosporobacter</taxon>
    </lineage>
</organism>
<reference evidence="1 2" key="1">
    <citation type="submission" date="2019-01" db="EMBL/GenBank/DDBJ databases">
        <title>Ktedonosporobacter rubrisoli SCAWS-G2.</title>
        <authorList>
            <person name="Huang Y."/>
            <person name="Yan B."/>
        </authorList>
    </citation>
    <scope>NUCLEOTIDE SEQUENCE [LARGE SCALE GENOMIC DNA]</scope>
    <source>
        <strain evidence="1 2">SCAWS-G2</strain>
    </source>
</reference>
<evidence type="ECO:0000313" key="2">
    <source>
        <dbReference type="Proteomes" id="UP000290365"/>
    </source>
</evidence>
<dbReference type="GO" id="GO:0003677">
    <property type="term" value="F:DNA binding"/>
    <property type="evidence" value="ECO:0007669"/>
    <property type="project" value="InterPro"/>
</dbReference>
<dbReference type="AlphaFoldDB" id="A0A4P6K328"/>
<dbReference type="KEGG" id="kbs:EPA93_44015"/>
<name>A0A4P6K328_KTERU</name>
<dbReference type="InterPro" id="IPR016032">
    <property type="entry name" value="Sig_transdc_resp-reg_C-effctor"/>
</dbReference>
<dbReference type="OrthoDB" id="165148at2"/>
<protein>
    <submittedName>
        <fullName evidence="1">Response regulator transcription factor</fullName>
    </submittedName>
</protein>
<dbReference type="Gene3D" id="1.10.10.10">
    <property type="entry name" value="Winged helix-like DNA-binding domain superfamily/Winged helix DNA-binding domain"/>
    <property type="match status" value="1"/>
</dbReference>